<protein>
    <submittedName>
        <fullName evidence="1">Uncharacterized protein</fullName>
    </submittedName>
</protein>
<sequence>MGFMTEPDYTADGVPTFDYVRDRIENKFTTAEASTELADEAAPEDKFEEREKAGIDRLEEIRRSMRGE</sequence>
<organism evidence="1 2">
    <name type="scientific">Lentzea tibetensis</name>
    <dbReference type="NCBI Taxonomy" id="2591470"/>
    <lineage>
        <taxon>Bacteria</taxon>
        <taxon>Bacillati</taxon>
        <taxon>Actinomycetota</taxon>
        <taxon>Actinomycetes</taxon>
        <taxon>Pseudonocardiales</taxon>
        <taxon>Pseudonocardiaceae</taxon>
        <taxon>Lentzea</taxon>
    </lineage>
</organism>
<proteinExistence type="predicted"/>
<dbReference type="Proteomes" id="UP000316639">
    <property type="component" value="Unassembled WGS sequence"/>
</dbReference>
<comment type="caution">
    <text evidence="1">The sequence shown here is derived from an EMBL/GenBank/DDBJ whole genome shotgun (WGS) entry which is preliminary data.</text>
</comment>
<gene>
    <name evidence="1" type="ORF">FKR81_10705</name>
</gene>
<dbReference type="EMBL" id="VOBR01000006">
    <property type="protein sequence ID" value="TWP52049.1"/>
    <property type="molecule type" value="Genomic_DNA"/>
</dbReference>
<dbReference type="AlphaFoldDB" id="A0A563EWJ9"/>
<evidence type="ECO:0000313" key="2">
    <source>
        <dbReference type="Proteomes" id="UP000316639"/>
    </source>
</evidence>
<name>A0A563EWJ9_9PSEU</name>
<keyword evidence="2" id="KW-1185">Reference proteome</keyword>
<accession>A0A563EWJ9</accession>
<evidence type="ECO:0000313" key="1">
    <source>
        <dbReference type="EMBL" id="TWP52049.1"/>
    </source>
</evidence>
<dbReference type="OrthoDB" id="4377479at2"/>
<reference evidence="1 2" key="1">
    <citation type="submission" date="2019-07" db="EMBL/GenBank/DDBJ databases">
        <title>Lentzea xizangensis sp. nov., isolated from Qinghai-Tibetan Plateau Soils.</title>
        <authorList>
            <person name="Huang J."/>
        </authorList>
    </citation>
    <scope>NUCLEOTIDE SEQUENCE [LARGE SCALE GENOMIC DNA]</scope>
    <source>
        <strain evidence="1 2">FXJ1.1311</strain>
    </source>
</reference>